<evidence type="ECO:0000259" key="6">
    <source>
        <dbReference type="Pfam" id="PF08100"/>
    </source>
</evidence>
<evidence type="ECO:0000256" key="2">
    <source>
        <dbReference type="ARBA" id="ARBA00022679"/>
    </source>
</evidence>
<dbReference type="RefSeq" id="XP_033664058.1">
    <property type="nucleotide sequence ID" value="XM_033808186.1"/>
</dbReference>
<keyword evidence="2" id="KW-0808">Transferase</keyword>
<dbReference type="InterPro" id="IPR012967">
    <property type="entry name" value="COMT_dimerisation"/>
</dbReference>
<evidence type="ECO:0000313" key="7">
    <source>
        <dbReference type="EMBL" id="KAF2163169.1"/>
    </source>
</evidence>
<dbReference type="GeneID" id="54561458"/>
<protein>
    <submittedName>
        <fullName evidence="7">Uncharacterized protein</fullName>
    </submittedName>
</protein>
<dbReference type="Proteomes" id="UP000799537">
    <property type="component" value="Unassembled WGS sequence"/>
</dbReference>
<organism evidence="7 8">
    <name type="scientific">Zasmidium cellare ATCC 36951</name>
    <dbReference type="NCBI Taxonomy" id="1080233"/>
    <lineage>
        <taxon>Eukaryota</taxon>
        <taxon>Fungi</taxon>
        <taxon>Dikarya</taxon>
        <taxon>Ascomycota</taxon>
        <taxon>Pezizomycotina</taxon>
        <taxon>Dothideomycetes</taxon>
        <taxon>Dothideomycetidae</taxon>
        <taxon>Mycosphaerellales</taxon>
        <taxon>Mycosphaerellaceae</taxon>
        <taxon>Zasmidium</taxon>
    </lineage>
</organism>
<dbReference type="PIRSF" id="PIRSF005739">
    <property type="entry name" value="O-mtase"/>
    <property type="match status" value="1"/>
</dbReference>
<feature type="active site" description="Proton acceptor" evidence="4">
    <location>
        <position position="301"/>
    </location>
</feature>
<dbReference type="Pfam" id="PF00891">
    <property type="entry name" value="Methyltransf_2"/>
    <property type="match status" value="1"/>
</dbReference>
<evidence type="ECO:0000313" key="8">
    <source>
        <dbReference type="Proteomes" id="UP000799537"/>
    </source>
</evidence>
<dbReference type="InterPro" id="IPR036388">
    <property type="entry name" value="WH-like_DNA-bd_sf"/>
</dbReference>
<dbReference type="Gene3D" id="3.40.50.150">
    <property type="entry name" value="Vaccinia Virus protein VP39"/>
    <property type="match status" value="1"/>
</dbReference>
<dbReference type="InterPro" id="IPR036390">
    <property type="entry name" value="WH_DNA-bd_sf"/>
</dbReference>
<dbReference type="Gene3D" id="1.10.10.10">
    <property type="entry name" value="Winged helix-like DNA-binding domain superfamily/Winged helix DNA-binding domain"/>
    <property type="match status" value="1"/>
</dbReference>
<dbReference type="AlphaFoldDB" id="A0A6A6CBX3"/>
<dbReference type="GO" id="GO:0008171">
    <property type="term" value="F:O-methyltransferase activity"/>
    <property type="evidence" value="ECO:0007669"/>
    <property type="project" value="InterPro"/>
</dbReference>
<feature type="domain" description="O-methyltransferase C-terminal" evidence="5">
    <location>
        <begin position="169"/>
        <end position="372"/>
    </location>
</feature>
<dbReference type="EMBL" id="ML993610">
    <property type="protein sequence ID" value="KAF2163169.1"/>
    <property type="molecule type" value="Genomic_DNA"/>
</dbReference>
<dbReference type="OrthoDB" id="2410195at2759"/>
<evidence type="ECO:0000256" key="1">
    <source>
        <dbReference type="ARBA" id="ARBA00022603"/>
    </source>
</evidence>
<dbReference type="PANTHER" id="PTHR43712:SF11">
    <property type="entry name" value="O-METHYLTRANSFERASE (AFU_ORTHOLOGUE AFUA_2G17820)-RELATED"/>
    <property type="match status" value="1"/>
</dbReference>
<evidence type="ECO:0000259" key="5">
    <source>
        <dbReference type="Pfam" id="PF00891"/>
    </source>
</evidence>
<keyword evidence="3" id="KW-0949">S-adenosyl-L-methionine</keyword>
<dbReference type="GO" id="GO:0032259">
    <property type="term" value="P:methylation"/>
    <property type="evidence" value="ECO:0007669"/>
    <property type="project" value="UniProtKB-KW"/>
</dbReference>
<dbReference type="SUPFAM" id="SSF46785">
    <property type="entry name" value="Winged helix' DNA-binding domain"/>
    <property type="match status" value="1"/>
</dbReference>
<dbReference type="InterPro" id="IPR001077">
    <property type="entry name" value="COMT_C"/>
</dbReference>
<dbReference type="SUPFAM" id="SSF53335">
    <property type="entry name" value="S-adenosyl-L-methionine-dependent methyltransferases"/>
    <property type="match status" value="1"/>
</dbReference>
<sequence>MSTVSEAVQRVQAAVTEDASGDPVAHTKLLKEINLLRDAAETPADRLMRMRFHYLENLCNRVAIELGVLQAIAAKKGRSVTAAELAEQTGADEVFIVRIMRLVSYTRVVDETGPAAYASNATTELITSAGGIGGEKHHTDLGFTTGSRLIEMIRKGKLCQFPDKPGEVSPFEFAYGSPLFEYFQHDKEQKEAFDDYMAIRRSVTAPQWFETYPAREELKANKLKIDKGAALIVDVGGGIGHEVAKFREKHSDLPGRFVLEDLLQTFEKATAPEGVEVIPHDFFKEQPVKGARIYYLRQVMHDWSDKNCNLILSNIVKAMDPDYSHILIDDYILPDTGADRRAAALDFLMFMYASGMERSSQQWYTLLESAGLEIVKIWPAKAGLEGVIEARVKSG</sequence>
<proteinExistence type="predicted"/>
<dbReference type="Pfam" id="PF08100">
    <property type="entry name" value="Dimerisation"/>
    <property type="match status" value="1"/>
</dbReference>
<keyword evidence="1" id="KW-0489">Methyltransferase</keyword>
<accession>A0A6A6CBX3</accession>
<evidence type="ECO:0000256" key="4">
    <source>
        <dbReference type="PIRSR" id="PIRSR005739-1"/>
    </source>
</evidence>
<evidence type="ECO:0000256" key="3">
    <source>
        <dbReference type="ARBA" id="ARBA00022691"/>
    </source>
</evidence>
<name>A0A6A6CBX3_ZASCE</name>
<dbReference type="InterPro" id="IPR016461">
    <property type="entry name" value="COMT-like"/>
</dbReference>
<dbReference type="PANTHER" id="PTHR43712">
    <property type="entry name" value="PUTATIVE (AFU_ORTHOLOGUE AFUA_4G14580)-RELATED"/>
    <property type="match status" value="1"/>
</dbReference>
<dbReference type="InterPro" id="IPR029063">
    <property type="entry name" value="SAM-dependent_MTases_sf"/>
</dbReference>
<gene>
    <name evidence="7" type="ORF">M409DRAFT_26612</name>
</gene>
<keyword evidence="8" id="KW-1185">Reference proteome</keyword>
<feature type="domain" description="O-methyltransferase dimerisation" evidence="6">
    <location>
        <begin position="60"/>
        <end position="123"/>
    </location>
</feature>
<dbReference type="GO" id="GO:0046983">
    <property type="term" value="F:protein dimerization activity"/>
    <property type="evidence" value="ECO:0007669"/>
    <property type="project" value="InterPro"/>
</dbReference>
<reference evidence="7" key="1">
    <citation type="journal article" date="2020" name="Stud. Mycol.">
        <title>101 Dothideomycetes genomes: a test case for predicting lifestyles and emergence of pathogens.</title>
        <authorList>
            <person name="Haridas S."/>
            <person name="Albert R."/>
            <person name="Binder M."/>
            <person name="Bloem J."/>
            <person name="Labutti K."/>
            <person name="Salamov A."/>
            <person name="Andreopoulos B."/>
            <person name="Baker S."/>
            <person name="Barry K."/>
            <person name="Bills G."/>
            <person name="Bluhm B."/>
            <person name="Cannon C."/>
            <person name="Castanera R."/>
            <person name="Culley D."/>
            <person name="Daum C."/>
            <person name="Ezra D."/>
            <person name="Gonzalez J."/>
            <person name="Henrissat B."/>
            <person name="Kuo A."/>
            <person name="Liang C."/>
            <person name="Lipzen A."/>
            <person name="Lutzoni F."/>
            <person name="Magnuson J."/>
            <person name="Mondo S."/>
            <person name="Nolan M."/>
            <person name="Ohm R."/>
            <person name="Pangilinan J."/>
            <person name="Park H.-J."/>
            <person name="Ramirez L."/>
            <person name="Alfaro M."/>
            <person name="Sun H."/>
            <person name="Tritt A."/>
            <person name="Yoshinaga Y."/>
            <person name="Zwiers L.-H."/>
            <person name="Turgeon B."/>
            <person name="Goodwin S."/>
            <person name="Spatafora J."/>
            <person name="Crous P."/>
            <person name="Grigoriev I."/>
        </authorList>
    </citation>
    <scope>NUCLEOTIDE SEQUENCE</scope>
    <source>
        <strain evidence="7">ATCC 36951</strain>
    </source>
</reference>
<dbReference type="PROSITE" id="PS51683">
    <property type="entry name" value="SAM_OMT_II"/>
    <property type="match status" value="1"/>
</dbReference>